<dbReference type="OMA" id="QEPKEVW"/>
<keyword evidence="5 7" id="KW-0378">Hydrolase</keyword>
<accession>A0A2K1JCZ5</accession>
<dbReference type="Pfam" id="PF00450">
    <property type="entry name" value="Peptidase_S10"/>
    <property type="match status" value="1"/>
</dbReference>
<evidence type="ECO:0000256" key="6">
    <source>
        <dbReference type="ARBA" id="ARBA00023180"/>
    </source>
</evidence>
<evidence type="ECO:0000256" key="1">
    <source>
        <dbReference type="ARBA" id="ARBA00009431"/>
    </source>
</evidence>
<proteinExistence type="inferred from homology"/>
<evidence type="ECO:0000313" key="9">
    <source>
        <dbReference type="EnsemblPlants" id="Pp3c15_12820V3.1"/>
    </source>
</evidence>
<keyword evidence="6" id="KW-0325">Glycoprotein</keyword>
<reference evidence="8 10" key="2">
    <citation type="journal article" date="2018" name="Plant J.">
        <title>The Physcomitrella patens chromosome-scale assembly reveals moss genome structure and evolution.</title>
        <authorList>
            <person name="Lang D."/>
            <person name="Ullrich K.K."/>
            <person name="Murat F."/>
            <person name="Fuchs J."/>
            <person name="Jenkins J."/>
            <person name="Haas F.B."/>
            <person name="Piednoel M."/>
            <person name="Gundlach H."/>
            <person name="Van Bel M."/>
            <person name="Meyberg R."/>
            <person name="Vives C."/>
            <person name="Morata J."/>
            <person name="Symeonidi A."/>
            <person name="Hiss M."/>
            <person name="Muchero W."/>
            <person name="Kamisugi Y."/>
            <person name="Saleh O."/>
            <person name="Blanc G."/>
            <person name="Decker E.L."/>
            <person name="van Gessel N."/>
            <person name="Grimwood J."/>
            <person name="Hayes R.D."/>
            <person name="Graham S.W."/>
            <person name="Gunter L.E."/>
            <person name="McDaniel S.F."/>
            <person name="Hoernstein S.N.W."/>
            <person name="Larsson A."/>
            <person name="Li F.W."/>
            <person name="Perroud P.F."/>
            <person name="Phillips J."/>
            <person name="Ranjan P."/>
            <person name="Rokshar D.S."/>
            <person name="Rothfels C.J."/>
            <person name="Schneider L."/>
            <person name="Shu S."/>
            <person name="Stevenson D.W."/>
            <person name="Thummler F."/>
            <person name="Tillich M."/>
            <person name="Villarreal Aguilar J.C."/>
            <person name="Widiez T."/>
            <person name="Wong G.K."/>
            <person name="Wymore A."/>
            <person name="Zhang Y."/>
            <person name="Zimmer A.D."/>
            <person name="Quatrano R.S."/>
            <person name="Mayer K.F.X."/>
            <person name="Goodstein D."/>
            <person name="Casacuberta J.M."/>
            <person name="Vandepoele K."/>
            <person name="Reski R."/>
            <person name="Cuming A.C."/>
            <person name="Tuskan G.A."/>
            <person name="Maumus F."/>
            <person name="Salse J."/>
            <person name="Schmutz J."/>
            <person name="Rensing S.A."/>
        </authorList>
    </citation>
    <scope>NUCLEOTIDE SEQUENCE [LARGE SCALE GENOMIC DNA]</scope>
    <source>
        <strain evidence="9 10">cv. Gransden 2004</strain>
    </source>
</reference>
<dbReference type="Gramene" id="Pp3c15_12820V3.2">
    <property type="protein sequence ID" value="Pp3c15_12820V3.2"/>
    <property type="gene ID" value="Pp3c15_12820"/>
</dbReference>
<reference evidence="8 10" key="1">
    <citation type="journal article" date="2008" name="Science">
        <title>The Physcomitrella genome reveals evolutionary insights into the conquest of land by plants.</title>
        <authorList>
            <person name="Rensing S."/>
            <person name="Lang D."/>
            <person name="Zimmer A."/>
            <person name="Terry A."/>
            <person name="Salamov A."/>
            <person name="Shapiro H."/>
            <person name="Nishiyama T."/>
            <person name="Perroud P.-F."/>
            <person name="Lindquist E."/>
            <person name="Kamisugi Y."/>
            <person name="Tanahashi T."/>
            <person name="Sakakibara K."/>
            <person name="Fujita T."/>
            <person name="Oishi K."/>
            <person name="Shin-I T."/>
            <person name="Kuroki Y."/>
            <person name="Toyoda A."/>
            <person name="Suzuki Y."/>
            <person name="Hashimoto A."/>
            <person name="Yamaguchi K."/>
            <person name="Sugano A."/>
            <person name="Kohara Y."/>
            <person name="Fujiyama A."/>
            <person name="Anterola A."/>
            <person name="Aoki S."/>
            <person name="Ashton N."/>
            <person name="Barbazuk W.B."/>
            <person name="Barker E."/>
            <person name="Bennetzen J."/>
            <person name="Bezanilla M."/>
            <person name="Blankenship R."/>
            <person name="Cho S.H."/>
            <person name="Dutcher S."/>
            <person name="Estelle M."/>
            <person name="Fawcett J.A."/>
            <person name="Gundlach H."/>
            <person name="Hanada K."/>
            <person name="Heyl A."/>
            <person name="Hicks K.A."/>
            <person name="Hugh J."/>
            <person name="Lohr M."/>
            <person name="Mayer K."/>
            <person name="Melkozernov A."/>
            <person name="Murata T."/>
            <person name="Nelson D."/>
            <person name="Pils B."/>
            <person name="Prigge M."/>
            <person name="Reiss B."/>
            <person name="Renner T."/>
            <person name="Rombauts S."/>
            <person name="Rushton P."/>
            <person name="Sanderfoot A."/>
            <person name="Schween G."/>
            <person name="Shiu S.-H."/>
            <person name="Stueber K."/>
            <person name="Theodoulou F.L."/>
            <person name="Tu H."/>
            <person name="Van de Peer Y."/>
            <person name="Verrier P.J."/>
            <person name="Waters E."/>
            <person name="Wood A."/>
            <person name="Yang L."/>
            <person name="Cove D."/>
            <person name="Cuming A."/>
            <person name="Hasebe M."/>
            <person name="Lucas S."/>
            <person name="Mishler D.B."/>
            <person name="Reski R."/>
            <person name="Grigoriev I."/>
            <person name="Quatrano R.S."/>
            <person name="Boore J.L."/>
        </authorList>
    </citation>
    <scope>NUCLEOTIDE SEQUENCE [LARGE SCALE GENOMIC DNA]</scope>
    <source>
        <strain evidence="9 10">cv. Gransden 2004</strain>
    </source>
</reference>
<gene>
    <name evidence="9" type="primary">LOC112292855</name>
    <name evidence="8" type="ORF">PHYPA_019682</name>
</gene>
<evidence type="ECO:0000256" key="4">
    <source>
        <dbReference type="ARBA" id="ARBA00022729"/>
    </source>
</evidence>
<protein>
    <recommendedName>
        <fullName evidence="7">Carboxypeptidase</fullName>
        <ecNumber evidence="7">3.4.16.-</ecNumber>
    </recommendedName>
</protein>
<evidence type="ECO:0000256" key="5">
    <source>
        <dbReference type="ARBA" id="ARBA00022801"/>
    </source>
</evidence>
<organism evidence="8">
    <name type="scientific">Physcomitrium patens</name>
    <name type="common">Spreading-leaved earth moss</name>
    <name type="synonym">Physcomitrella patens</name>
    <dbReference type="NCBI Taxonomy" id="3218"/>
    <lineage>
        <taxon>Eukaryota</taxon>
        <taxon>Viridiplantae</taxon>
        <taxon>Streptophyta</taxon>
        <taxon>Embryophyta</taxon>
        <taxon>Bryophyta</taxon>
        <taxon>Bryophytina</taxon>
        <taxon>Bryopsida</taxon>
        <taxon>Funariidae</taxon>
        <taxon>Funariales</taxon>
        <taxon>Funariaceae</taxon>
        <taxon>Physcomitrium</taxon>
    </lineage>
</organism>
<dbReference type="GO" id="GO:0004185">
    <property type="term" value="F:serine-type carboxypeptidase activity"/>
    <property type="evidence" value="ECO:0000318"/>
    <property type="project" value="GO_Central"/>
</dbReference>
<evidence type="ECO:0000256" key="7">
    <source>
        <dbReference type="RuleBase" id="RU361156"/>
    </source>
</evidence>
<dbReference type="Proteomes" id="UP000006727">
    <property type="component" value="Chromosome 15"/>
</dbReference>
<comment type="similarity">
    <text evidence="1 7">Belongs to the peptidase S10 family.</text>
</comment>
<dbReference type="AlphaFoldDB" id="A0A2K1JCZ5"/>
<evidence type="ECO:0000256" key="3">
    <source>
        <dbReference type="ARBA" id="ARBA00022670"/>
    </source>
</evidence>
<evidence type="ECO:0000256" key="2">
    <source>
        <dbReference type="ARBA" id="ARBA00022645"/>
    </source>
</evidence>
<dbReference type="OrthoDB" id="443318at2759"/>
<dbReference type="FunFam" id="3.40.50.1820:FF:000123">
    <property type="entry name" value="Carboxypeptidase"/>
    <property type="match status" value="1"/>
</dbReference>
<evidence type="ECO:0000313" key="10">
    <source>
        <dbReference type="Proteomes" id="UP000006727"/>
    </source>
</evidence>
<dbReference type="EC" id="3.4.16.-" evidence="7"/>
<dbReference type="PANTHER" id="PTHR11802">
    <property type="entry name" value="SERINE PROTEASE FAMILY S10 SERINE CARBOXYPEPTIDASE"/>
    <property type="match status" value="1"/>
</dbReference>
<dbReference type="PaxDb" id="3218-PP1S258_81V6.1"/>
<dbReference type="InterPro" id="IPR001563">
    <property type="entry name" value="Peptidase_S10"/>
</dbReference>
<dbReference type="PRINTS" id="PR00724">
    <property type="entry name" value="CRBOXYPTASEC"/>
</dbReference>
<dbReference type="GeneID" id="112292855"/>
<dbReference type="PANTHER" id="PTHR11802:SF3">
    <property type="entry name" value="RETINOID-INDUCIBLE SERINE CARBOXYPEPTIDASE"/>
    <property type="match status" value="1"/>
</dbReference>
<dbReference type="GO" id="GO:0006508">
    <property type="term" value="P:proteolysis"/>
    <property type="evidence" value="ECO:0007669"/>
    <property type="project" value="UniProtKB-KW"/>
</dbReference>
<feature type="signal peptide" evidence="7">
    <location>
        <begin position="1"/>
        <end position="33"/>
    </location>
</feature>
<sequence>MTMASRLHTPCLSHILLLQLLLLCCLFALPSYADISSGTSDGAEEWGYTDVRPGAHMFWWLYYNEKDSTPSNLPLVLWLQGGPGASGAGYGNFHEVGPLTVDLKPRSSTWLNVAHLLFVDNPVGTGFSYVVNATLLTRNNKQATTDLVTFLGKFFDSHKALHKSPFFVVAESYGGKFASELGVALKEKIDAGSLSINFRGVALGDTWISPIDFLYAWPPLLQSFSLVDEAAARNLLSYADSAESEMKVGNFLNATYIWGDMEEAVLRVTDNVDFYNMLKHDNSESLSLNAQGLSRLAARRLAVTQSADLAQVMNGPIREKLGIIPSNISWSESSGVVFNALGEDFMKDTINEVDELLAAGVNVTIYSGQLDLICCTTGTEAWVQKLKWSGLSEFLSAKRTPLYCEGDRQTQAFVKRHKNLSFYWIMNAGHMVPTDNPCMALKMLQLVTGQSSPGLRLQATF</sequence>
<keyword evidence="3 7" id="KW-0645">Protease</keyword>
<evidence type="ECO:0000313" key="8">
    <source>
        <dbReference type="EMBL" id="PNR39404.1"/>
    </source>
</evidence>
<feature type="chain" id="PRO_5043074838" description="Carboxypeptidase" evidence="7">
    <location>
        <begin position="34"/>
        <end position="461"/>
    </location>
</feature>
<keyword evidence="2 7" id="KW-0121">Carboxypeptidase</keyword>
<dbReference type="PROSITE" id="PS00131">
    <property type="entry name" value="CARBOXYPEPT_SER_SER"/>
    <property type="match status" value="1"/>
</dbReference>
<dbReference type="EMBL" id="ABEU02000015">
    <property type="protein sequence ID" value="PNR39404.1"/>
    <property type="molecule type" value="Genomic_DNA"/>
</dbReference>
<dbReference type="EnsemblPlants" id="Pp3c15_12820V3.1">
    <property type="protein sequence ID" value="Pp3c15_12820V3.1"/>
    <property type="gene ID" value="Pp3c15_12820"/>
</dbReference>
<keyword evidence="4 7" id="KW-0732">Signal</keyword>
<dbReference type="STRING" id="3218.A0A2K1JCZ5"/>
<name>A0A2K1JCZ5_PHYPA</name>
<dbReference type="SUPFAM" id="SSF53474">
    <property type="entry name" value="alpha/beta-Hydrolases"/>
    <property type="match status" value="1"/>
</dbReference>
<dbReference type="KEGG" id="ppp:112292855"/>
<dbReference type="FunCoup" id="A0A2K1JCZ5">
    <property type="interactions" value="396"/>
</dbReference>
<keyword evidence="10" id="KW-1185">Reference proteome</keyword>
<reference evidence="9" key="3">
    <citation type="submission" date="2020-12" db="UniProtKB">
        <authorList>
            <consortium name="EnsemblPlants"/>
        </authorList>
    </citation>
    <scope>IDENTIFICATION</scope>
</reference>
<dbReference type="RefSeq" id="XP_024397520.1">
    <property type="nucleotide sequence ID" value="XM_024541752.2"/>
</dbReference>
<dbReference type="InterPro" id="IPR029058">
    <property type="entry name" value="AB_hydrolase_fold"/>
</dbReference>
<dbReference type="Gene3D" id="3.40.50.1820">
    <property type="entry name" value="alpha/beta hydrolase"/>
    <property type="match status" value="1"/>
</dbReference>
<dbReference type="EnsemblPlants" id="Pp3c15_12820V3.2">
    <property type="protein sequence ID" value="Pp3c15_12820V3.2"/>
    <property type="gene ID" value="Pp3c15_12820"/>
</dbReference>
<dbReference type="Gramene" id="Pp3c15_12820V3.1">
    <property type="protein sequence ID" value="Pp3c15_12820V3.1"/>
    <property type="gene ID" value="Pp3c15_12820"/>
</dbReference>
<dbReference type="InterPro" id="IPR018202">
    <property type="entry name" value="Ser_caboxypep_ser_AS"/>
</dbReference>